<dbReference type="CDD" id="cd06267">
    <property type="entry name" value="PBP1_LacI_sugar_binding-like"/>
    <property type="match status" value="1"/>
</dbReference>
<organism evidence="6 7">
    <name type="scientific">Ruminococcus champanellensis (strain DSM 18848 / JCM 17042 / KCTC 15320 / 18P13)</name>
    <dbReference type="NCBI Taxonomy" id="213810"/>
    <lineage>
        <taxon>Bacteria</taxon>
        <taxon>Bacillati</taxon>
        <taxon>Bacillota</taxon>
        <taxon>Clostridia</taxon>
        <taxon>Eubacteriales</taxon>
        <taxon>Oscillospiraceae</taxon>
        <taxon>Ruminococcus</taxon>
    </lineage>
</organism>
<accession>D4L9K2</accession>
<keyword evidence="2" id="KW-0238">DNA-binding</keyword>
<dbReference type="GO" id="GO:0003700">
    <property type="term" value="F:DNA-binding transcription factor activity"/>
    <property type="evidence" value="ECO:0007669"/>
    <property type="project" value="InterPro"/>
</dbReference>
<sequence>MQERKRIAVIMNESESVYQQRMLKGIITQAYSLNWDVAVFSCLTNYYYDCAHQTSEHNIFALINYKKFDGLLYARSTIRNAHLQEKLDAELRQNCQIPIVLLDEPSDTLPYVLTDDCSAFRQLTEHFITVHGMTDIYCLTGFQGNPLAEQRVTGYRQALETHGIPYRQEAVFYGDFWSSSGEQLGARLVNKEIPMPQAIVCANDAMAIALCNYLTNHGIQIPEQVAISGYDATPECQENLLSMTSFIRANYELGVCAVSRLYTLLTGKQCTNVQSPTASIVTGRSCGCGDDLQHLAQEMAYHKKIANYEGLYKNSNMAVSLTLAETIDTCMNQVYSHLYMIRDYKEYYLCLCEDWAGSCDVAEPTAYRKTGFPENITIKAVVGASGDLRDYSFPAKDMLPALVEEREEPRAYYFTPLHHNDRFFGYSVISYGSTPDCYDEIYCRWNATISTAIEFIRVQNFLKSMYNRVHLSAIRDSLTGIYNQEGFRQALQQQYNRARDQELSLLVMIANIDDLRQINDTYGHLEGDNAIIVFSNALTNTFTSNERCARLSGDQFAVVGSGEYDADAETRFTNALNSYLEHYNHSNTQVPKITASLGFFCGRIPPQSGPDSLVQIALNQMEQNKLQRRTERSSPYYAEFSKLREKIYATPAYNWSIDAMCKEMILSRGYFQKLYTRCFGISFTQDVINSRIAHAKKLLAQTDQSIAVIAEKSGYDNYVHFMHQFKKIVGITPTDYRRKKRQA</sequence>
<dbReference type="Gene3D" id="1.10.10.60">
    <property type="entry name" value="Homeodomain-like"/>
    <property type="match status" value="1"/>
</dbReference>
<dbReference type="InterPro" id="IPR018060">
    <property type="entry name" value="HTH_AraC"/>
</dbReference>
<reference evidence="6" key="2">
    <citation type="submission" date="2010-03" db="EMBL/GenBank/DDBJ databases">
        <authorList>
            <person name="Pajon A."/>
        </authorList>
    </citation>
    <scope>NUCLEOTIDE SEQUENCE</scope>
    <source>
        <strain evidence="6">Type strain: 18P13</strain>
    </source>
</reference>
<dbReference type="Pfam" id="PF00990">
    <property type="entry name" value="GGDEF"/>
    <property type="match status" value="1"/>
</dbReference>
<dbReference type="PROSITE" id="PS50887">
    <property type="entry name" value="GGDEF"/>
    <property type="match status" value="1"/>
</dbReference>
<dbReference type="SUPFAM" id="SSF53822">
    <property type="entry name" value="Periplasmic binding protein-like I"/>
    <property type="match status" value="1"/>
</dbReference>
<dbReference type="EMBL" id="FP929052">
    <property type="protein sequence ID" value="CBL16297.1"/>
    <property type="molecule type" value="Genomic_DNA"/>
</dbReference>
<dbReference type="AlphaFoldDB" id="D4L9K2"/>
<dbReference type="PANTHER" id="PTHR30146">
    <property type="entry name" value="LACI-RELATED TRANSCRIPTIONAL REPRESSOR"/>
    <property type="match status" value="1"/>
</dbReference>
<dbReference type="HOGENOM" id="CLU_020864_0_0_9"/>
<evidence type="ECO:0000256" key="1">
    <source>
        <dbReference type="ARBA" id="ARBA00023015"/>
    </source>
</evidence>
<evidence type="ECO:0000313" key="7">
    <source>
        <dbReference type="Proteomes" id="UP000007054"/>
    </source>
</evidence>
<name>D4L9K2_RUMC1</name>
<dbReference type="SUPFAM" id="SSF55073">
    <property type="entry name" value="Nucleotide cyclase"/>
    <property type="match status" value="1"/>
</dbReference>
<gene>
    <name evidence="6" type="ordered locus">RUM_00150</name>
</gene>
<dbReference type="CDD" id="cd01949">
    <property type="entry name" value="GGDEF"/>
    <property type="match status" value="1"/>
</dbReference>
<dbReference type="InterPro" id="IPR028082">
    <property type="entry name" value="Peripla_BP_I"/>
</dbReference>
<dbReference type="SMART" id="SM00342">
    <property type="entry name" value="HTH_ARAC"/>
    <property type="match status" value="1"/>
</dbReference>
<dbReference type="InterPro" id="IPR046335">
    <property type="entry name" value="LacI/GalR-like_sensor"/>
</dbReference>
<dbReference type="Pfam" id="PF13377">
    <property type="entry name" value="Peripla_BP_3"/>
    <property type="match status" value="1"/>
</dbReference>
<dbReference type="PROSITE" id="PS00041">
    <property type="entry name" value="HTH_ARAC_FAMILY_1"/>
    <property type="match status" value="1"/>
</dbReference>
<keyword evidence="3" id="KW-0804">Transcription</keyword>
<dbReference type="GO" id="GO:0000976">
    <property type="term" value="F:transcription cis-regulatory region binding"/>
    <property type="evidence" value="ECO:0007669"/>
    <property type="project" value="TreeGrafter"/>
</dbReference>
<dbReference type="BioCyc" id="RCHA213810:RUM_RS00040-MONOMER"/>
<evidence type="ECO:0000256" key="2">
    <source>
        <dbReference type="ARBA" id="ARBA00023125"/>
    </source>
</evidence>
<evidence type="ECO:0000313" key="6">
    <source>
        <dbReference type="EMBL" id="CBL16297.1"/>
    </source>
</evidence>
<reference evidence="6" key="1">
    <citation type="submission" date="2010-03" db="EMBL/GenBank/DDBJ databases">
        <title>The genome sequence of Ruminococcus sp. 18P13.</title>
        <authorList>
            <consortium name="metaHIT consortium -- http://www.metahit.eu/"/>
            <person name="Pajon A."/>
            <person name="Turner K."/>
            <person name="Parkhill J."/>
            <person name="Bernalier A."/>
        </authorList>
    </citation>
    <scope>NUCLEOTIDE SEQUENCE [LARGE SCALE GENOMIC DNA]</scope>
    <source>
        <strain evidence="6">Type strain: 18P13</strain>
    </source>
</reference>
<dbReference type="PANTHER" id="PTHR30146:SF24">
    <property type="entry name" value="XYLOSE OPERON REGULATORY PROTEIN"/>
    <property type="match status" value="1"/>
</dbReference>
<dbReference type="GeneID" id="83154875"/>
<feature type="domain" description="HTH araC/xylS-type" evidence="4">
    <location>
        <begin position="641"/>
        <end position="739"/>
    </location>
</feature>
<proteinExistence type="predicted"/>
<keyword evidence="7" id="KW-1185">Reference proteome</keyword>
<dbReference type="Gene3D" id="3.30.70.270">
    <property type="match status" value="1"/>
</dbReference>
<evidence type="ECO:0000256" key="3">
    <source>
        <dbReference type="ARBA" id="ARBA00023163"/>
    </source>
</evidence>
<dbReference type="PROSITE" id="PS01124">
    <property type="entry name" value="HTH_ARAC_FAMILY_2"/>
    <property type="match status" value="1"/>
</dbReference>
<evidence type="ECO:0000259" key="4">
    <source>
        <dbReference type="PROSITE" id="PS01124"/>
    </source>
</evidence>
<feature type="domain" description="GGDEF" evidence="5">
    <location>
        <begin position="503"/>
        <end position="640"/>
    </location>
</feature>
<dbReference type="Pfam" id="PF12833">
    <property type="entry name" value="HTH_18"/>
    <property type="match status" value="1"/>
</dbReference>
<dbReference type="PATRIC" id="fig|213810.4.peg.65"/>
<dbReference type="InterPro" id="IPR009057">
    <property type="entry name" value="Homeodomain-like_sf"/>
</dbReference>
<dbReference type="InterPro" id="IPR043128">
    <property type="entry name" value="Rev_trsase/Diguanyl_cyclase"/>
</dbReference>
<dbReference type="SUPFAM" id="SSF46689">
    <property type="entry name" value="Homeodomain-like"/>
    <property type="match status" value="1"/>
</dbReference>
<dbReference type="KEGG" id="rch:RUM_00150"/>
<dbReference type="Gene3D" id="3.40.50.2300">
    <property type="match status" value="2"/>
</dbReference>
<dbReference type="RefSeq" id="WP_015557205.1">
    <property type="nucleotide sequence ID" value="NC_021039.1"/>
</dbReference>
<keyword evidence="1" id="KW-0805">Transcription regulation</keyword>
<dbReference type="InterPro" id="IPR018062">
    <property type="entry name" value="HTH_AraC-typ_CS"/>
</dbReference>
<dbReference type="Proteomes" id="UP000007054">
    <property type="component" value="Chromosome"/>
</dbReference>
<dbReference type="InterPro" id="IPR029787">
    <property type="entry name" value="Nucleotide_cyclase"/>
</dbReference>
<evidence type="ECO:0000259" key="5">
    <source>
        <dbReference type="PROSITE" id="PS50887"/>
    </source>
</evidence>
<dbReference type="SMART" id="SM00267">
    <property type="entry name" value="GGDEF"/>
    <property type="match status" value="1"/>
</dbReference>
<protein>
    <submittedName>
        <fullName evidence="6">Diguanylate cyclase (GGDEF) domain</fullName>
    </submittedName>
</protein>
<dbReference type="STRING" id="213810.RUM_00150"/>
<dbReference type="NCBIfam" id="TIGR00254">
    <property type="entry name" value="GGDEF"/>
    <property type="match status" value="1"/>
</dbReference>
<dbReference type="InterPro" id="IPR000160">
    <property type="entry name" value="GGDEF_dom"/>
</dbReference>